<feature type="domain" description="HTH asnC-type" evidence="4">
    <location>
        <begin position="4"/>
        <end position="57"/>
    </location>
</feature>
<keyword evidence="7" id="KW-1185">Reference proteome</keyword>
<organism evidence="6 8">
    <name type="scientific">Vibrio panuliri</name>
    <dbReference type="NCBI Taxonomy" id="1381081"/>
    <lineage>
        <taxon>Bacteria</taxon>
        <taxon>Pseudomonadati</taxon>
        <taxon>Pseudomonadota</taxon>
        <taxon>Gammaproteobacteria</taxon>
        <taxon>Vibrionales</taxon>
        <taxon>Vibrionaceae</taxon>
        <taxon>Vibrio</taxon>
    </lineage>
</organism>
<dbReference type="SMART" id="SM00344">
    <property type="entry name" value="HTH_ASNC"/>
    <property type="match status" value="1"/>
</dbReference>
<evidence type="ECO:0000313" key="5">
    <source>
        <dbReference type="EMBL" id="OLQ84961.1"/>
    </source>
</evidence>
<dbReference type="InterPro" id="IPR036388">
    <property type="entry name" value="WH-like_DNA-bd_sf"/>
</dbReference>
<comment type="caution">
    <text evidence="6">The sequence shown here is derived from an EMBL/GenBank/DDBJ whole genome shotgun (WGS) entry which is preliminary data.</text>
</comment>
<evidence type="ECO:0000313" key="6">
    <source>
        <dbReference type="EMBL" id="OLQ93367.1"/>
    </source>
</evidence>
<dbReference type="EMBL" id="MJMH01000229">
    <property type="protein sequence ID" value="OLQ84961.1"/>
    <property type="molecule type" value="Genomic_DNA"/>
</dbReference>
<evidence type="ECO:0000259" key="4">
    <source>
        <dbReference type="PROSITE" id="PS50956"/>
    </source>
</evidence>
<dbReference type="SUPFAM" id="SSF54909">
    <property type="entry name" value="Dimeric alpha+beta barrel"/>
    <property type="match status" value="1"/>
</dbReference>
<name>A0A1Q9HR58_9VIBR</name>
<dbReference type="Pfam" id="PF01037">
    <property type="entry name" value="AsnC_trans_reg"/>
    <property type="match status" value="1"/>
</dbReference>
<dbReference type="Proteomes" id="UP000186313">
    <property type="component" value="Unassembled WGS sequence"/>
</dbReference>
<dbReference type="GO" id="GO:0043200">
    <property type="term" value="P:response to amino acid"/>
    <property type="evidence" value="ECO:0007669"/>
    <property type="project" value="TreeGrafter"/>
</dbReference>
<proteinExistence type="predicted"/>
<dbReference type="PANTHER" id="PTHR30154:SF34">
    <property type="entry name" value="TRANSCRIPTIONAL REGULATOR AZLB"/>
    <property type="match status" value="1"/>
</dbReference>
<evidence type="ECO:0000313" key="7">
    <source>
        <dbReference type="Proteomes" id="UP000186039"/>
    </source>
</evidence>
<dbReference type="SUPFAM" id="SSF46785">
    <property type="entry name" value="Winged helix' DNA-binding domain"/>
    <property type="match status" value="1"/>
</dbReference>
<dbReference type="Gene3D" id="3.30.70.920">
    <property type="match status" value="1"/>
</dbReference>
<evidence type="ECO:0000256" key="2">
    <source>
        <dbReference type="ARBA" id="ARBA00023125"/>
    </source>
</evidence>
<dbReference type="RefSeq" id="WP_075706006.1">
    <property type="nucleotide sequence ID" value="NZ_AP019655.1"/>
</dbReference>
<keyword evidence="2" id="KW-0238">DNA-binding</keyword>
<evidence type="ECO:0000313" key="8">
    <source>
        <dbReference type="Proteomes" id="UP000186313"/>
    </source>
</evidence>
<dbReference type="PANTHER" id="PTHR30154">
    <property type="entry name" value="LEUCINE-RESPONSIVE REGULATORY PROTEIN"/>
    <property type="match status" value="1"/>
</dbReference>
<dbReference type="InterPro" id="IPR011008">
    <property type="entry name" value="Dimeric_a/b-barrel"/>
</dbReference>
<dbReference type="STRING" id="1381081.BIY22_02420"/>
<keyword evidence="3" id="KW-0804">Transcription</keyword>
<dbReference type="Gene3D" id="1.10.10.10">
    <property type="entry name" value="Winged helix-like DNA-binding domain superfamily/Winged helix DNA-binding domain"/>
    <property type="match status" value="1"/>
</dbReference>
<dbReference type="Pfam" id="PF13404">
    <property type="entry name" value="HTH_AsnC-type"/>
    <property type="match status" value="1"/>
</dbReference>
<dbReference type="GO" id="GO:0005829">
    <property type="term" value="C:cytosol"/>
    <property type="evidence" value="ECO:0007669"/>
    <property type="project" value="TreeGrafter"/>
</dbReference>
<keyword evidence="1" id="KW-0805">Transcription regulation</keyword>
<evidence type="ECO:0000256" key="3">
    <source>
        <dbReference type="ARBA" id="ARBA00023163"/>
    </source>
</evidence>
<protein>
    <recommendedName>
        <fullName evidence="4">HTH asnC-type domain-containing protein</fullName>
    </recommendedName>
</protein>
<evidence type="ECO:0000256" key="1">
    <source>
        <dbReference type="ARBA" id="ARBA00023015"/>
    </source>
</evidence>
<dbReference type="InterPro" id="IPR000485">
    <property type="entry name" value="AsnC-type_HTH_dom"/>
</dbReference>
<sequence length="144" mass="16227">MTNLDEIDRQLLALLRKNARMSVVNLATKLKVSRATVQNRINKLEREEVILGYTVKLKHEAEVEANTVKIIMSISVEAKDEANVLKALEAFHEVISVYHTNGHWDLIAEVQAENLSVLGGLLVRIRSIKGIVQTETNLLLDQIF</sequence>
<accession>A0A1Q9HR58</accession>
<dbReference type="InterPro" id="IPR019887">
    <property type="entry name" value="Tscrpt_reg_AsnC/Lrp_C"/>
</dbReference>
<dbReference type="Proteomes" id="UP000186039">
    <property type="component" value="Unassembled WGS sequence"/>
</dbReference>
<dbReference type="OrthoDB" id="5476at2"/>
<dbReference type="InterPro" id="IPR019888">
    <property type="entry name" value="Tscrpt_reg_AsnC-like"/>
</dbReference>
<reference evidence="7 8" key="1">
    <citation type="submission" date="2016-09" db="EMBL/GenBank/DDBJ databases">
        <title>Genomic Taxonomy of the Vibrionaceae.</title>
        <authorList>
            <person name="Gonzalez-Castillo A."/>
            <person name="Gomez-Gil B."/>
            <person name="Enciso-Ibarra K."/>
        </authorList>
    </citation>
    <scope>NUCLEOTIDE SEQUENCE [LARGE SCALE GENOMIC DNA]</scope>
    <source>
        <strain evidence="5 7">CAIM 1902</strain>
        <strain evidence="6 8">CAIM 703</strain>
    </source>
</reference>
<dbReference type="InterPro" id="IPR036390">
    <property type="entry name" value="WH_DNA-bd_sf"/>
</dbReference>
<dbReference type="PROSITE" id="PS50956">
    <property type="entry name" value="HTH_ASNC_2"/>
    <property type="match status" value="1"/>
</dbReference>
<dbReference type="GO" id="GO:0043565">
    <property type="term" value="F:sequence-specific DNA binding"/>
    <property type="evidence" value="ECO:0007669"/>
    <property type="project" value="InterPro"/>
</dbReference>
<dbReference type="EMBL" id="MJMJ01000001">
    <property type="protein sequence ID" value="OLQ93367.1"/>
    <property type="molecule type" value="Genomic_DNA"/>
</dbReference>
<gene>
    <name evidence="5" type="ORF">BIY20_16710</name>
    <name evidence="6" type="ORF">BIY22_02420</name>
</gene>
<dbReference type="PRINTS" id="PR00033">
    <property type="entry name" value="HTHASNC"/>
</dbReference>
<dbReference type="AlphaFoldDB" id="A0A1Q9HR58"/>